<dbReference type="PANTHER" id="PTHR43201:SF32">
    <property type="entry name" value="2-SUCCINYLBENZOATE--COA LIGASE, CHLOROPLASTIC_PEROXISOMAL"/>
    <property type="match status" value="1"/>
</dbReference>
<evidence type="ECO:0000313" key="4">
    <source>
        <dbReference type="EMBL" id="MFD1370749.1"/>
    </source>
</evidence>
<dbReference type="EMBL" id="JBHTMK010000044">
    <property type="protein sequence ID" value="MFD1370749.1"/>
    <property type="molecule type" value="Genomic_DNA"/>
</dbReference>
<reference evidence="5" key="1">
    <citation type="journal article" date="2019" name="Int. J. Syst. Evol. Microbiol.">
        <title>The Global Catalogue of Microorganisms (GCM) 10K type strain sequencing project: providing services to taxonomists for standard genome sequencing and annotation.</title>
        <authorList>
            <consortium name="The Broad Institute Genomics Platform"/>
            <consortium name="The Broad Institute Genome Sequencing Center for Infectious Disease"/>
            <person name="Wu L."/>
            <person name="Ma J."/>
        </authorList>
    </citation>
    <scope>NUCLEOTIDE SEQUENCE [LARGE SCALE GENOMIC DNA]</scope>
    <source>
        <strain evidence="5">CCM 7526</strain>
    </source>
</reference>
<dbReference type="InterPro" id="IPR025110">
    <property type="entry name" value="AMP-bd_C"/>
</dbReference>
<dbReference type="SUPFAM" id="SSF56801">
    <property type="entry name" value="Acetyl-CoA synthetase-like"/>
    <property type="match status" value="1"/>
</dbReference>
<organism evidence="4 5">
    <name type="scientific">Actinoplanes sichuanensis</name>
    <dbReference type="NCBI Taxonomy" id="512349"/>
    <lineage>
        <taxon>Bacteria</taxon>
        <taxon>Bacillati</taxon>
        <taxon>Actinomycetota</taxon>
        <taxon>Actinomycetes</taxon>
        <taxon>Micromonosporales</taxon>
        <taxon>Micromonosporaceae</taxon>
        <taxon>Actinoplanes</taxon>
    </lineage>
</organism>
<dbReference type="InterPro" id="IPR045851">
    <property type="entry name" value="AMP-bd_C_sf"/>
</dbReference>
<feature type="region of interest" description="Disordered" evidence="1">
    <location>
        <begin position="327"/>
        <end position="350"/>
    </location>
</feature>
<proteinExistence type="predicted"/>
<dbReference type="PROSITE" id="PS00455">
    <property type="entry name" value="AMP_BINDING"/>
    <property type="match status" value="1"/>
</dbReference>
<feature type="domain" description="AMP-dependent synthetase/ligase" evidence="2">
    <location>
        <begin position="38"/>
        <end position="381"/>
    </location>
</feature>
<dbReference type="Gene3D" id="3.40.50.12780">
    <property type="entry name" value="N-terminal domain of ligase-like"/>
    <property type="match status" value="1"/>
</dbReference>
<dbReference type="InterPro" id="IPR000873">
    <property type="entry name" value="AMP-dep_synth/lig_dom"/>
</dbReference>
<evidence type="ECO:0000259" key="2">
    <source>
        <dbReference type="Pfam" id="PF00501"/>
    </source>
</evidence>
<dbReference type="RefSeq" id="WP_317793488.1">
    <property type="nucleotide sequence ID" value="NZ_AP028461.1"/>
</dbReference>
<evidence type="ECO:0000256" key="1">
    <source>
        <dbReference type="SAM" id="MobiDB-lite"/>
    </source>
</evidence>
<dbReference type="PANTHER" id="PTHR43201">
    <property type="entry name" value="ACYL-COA SYNTHETASE"/>
    <property type="match status" value="1"/>
</dbReference>
<name>A0ABW4AIR9_9ACTN</name>
<evidence type="ECO:0000259" key="3">
    <source>
        <dbReference type="Pfam" id="PF13193"/>
    </source>
</evidence>
<sequence>MTGPQTWGDGIGTEAVRGVLMRTYTDRPRQVATLLDMADRWGQRPHVVQGDVVLTFAQLRHAARVKATELARRVGPGDRVVMIGFNSQDWIINFWATVTVGAVPVLGNAWWSPADVAECLTTVGPALVLADSRASRHLPPGAPTGRWSCDLAADTTPFAPPSGAAACDEDAPAALVFTSGTEGRPKAVVLSHRSLLAGLHMLLHVTKRLPHQVDDNTGDAGLHTGPMFHIGGIQTLLRAIVVGDTLVMPTGKFEPAEVLRLIEQWRIARWSAVPTMVSRVLEHPDRNRRDLSSLRSVTVGGAPVHAEFLAQLRGGLPGVDPRVATGWGLTENGGQATAASGRDTRDRPGSCGRPLPLVEIRIAEADGEILVRSPTQMIGYFGVDTSPIDGQGWLHTGDLGHVDDDGYLWITGRAKDMIIRGGENIAPAAVEQALAALPGVIEAAVFGVPSTDLGEEVMAVVVVEPGRTEQELVDSLRGRIASFAMPSRWRLQHETLPTTHSGKIDKSGLAAQARADLAAAGEKQ</sequence>
<evidence type="ECO:0000313" key="5">
    <source>
        <dbReference type="Proteomes" id="UP001597183"/>
    </source>
</evidence>
<keyword evidence="5" id="KW-1185">Reference proteome</keyword>
<dbReference type="InterPro" id="IPR042099">
    <property type="entry name" value="ANL_N_sf"/>
</dbReference>
<dbReference type="Gene3D" id="3.30.300.30">
    <property type="match status" value="1"/>
</dbReference>
<accession>A0ABW4AIR9</accession>
<dbReference type="Proteomes" id="UP001597183">
    <property type="component" value="Unassembled WGS sequence"/>
</dbReference>
<feature type="domain" description="AMP-binding enzyme C-terminal" evidence="3">
    <location>
        <begin position="430"/>
        <end position="503"/>
    </location>
</feature>
<protein>
    <submittedName>
        <fullName evidence="4">Class I adenylate-forming enzyme family protein</fullName>
    </submittedName>
</protein>
<dbReference type="Pfam" id="PF13193">
    <property type="entry name" value="AMP-binding_C"/>
    <property type="match status" value="1"/>
</dbReference>
<gene>
    <name evidence="4" type="ORF">ACFQ5G_35885</name>
</gene>
<dbReference type="Pfam" id="PF00501">
    <property type="entry name" value="AMP-binding"/>
    <property type="match status" value="1"/>
</dbReference>
<dbReference type="InterPro" id="IPR020845">
    <property type="entry name" value="AMP-binding_CS"/>
</dbReference>
<comment type="caution">
    <text evidence="4">The sequence shown here is derived from an EMBL/GenBank/DDBJ whole genome shotgun (WGS) entry which is preliminary data.</text>
</comment>